<comment type="caution">
    <text evidence="1">The sequence shown here is derived from an EMBL/GenBank/DDBJ whole genome shotgun (WGS) entry which is preliminary data.</text>
</comment>
<evidence type="ECO:0000313" key="2">
    <source>
        <dbReference type="Proteomes" id="UP000640489"/>
    </source>
</evidence>
<dbReference type="Proteomes" id="UP000640489">
    <property type="component" value="Unassembled WGS sequence"/>
</dbReference>
<dbReference type="AlphaFoldDB" id="A0A930VBZ7"/>
<proteinExistence type="predicted"/>
<gene>
    <name evidence="1" type="ORF">ISU07_01470</name>
</gene>
<name>A0A930VBZ7_9ACTN</name>
<dbReference type="RefSeq" id="WP_194704971.1">
    <property type="nucleotide sequence ID" value="NZ_JADKPN010000001.1"/>
</dbReference>
<dbReference type="EMBL" id="JADKPN010000001">
    <property type="protein sequence ID" value="MBF4761781.1"/>
    <property type="molecule type" value="Genomic_DNA"/>
</dbReference>
<reference evidence="1" key="1">
    <citation type="submission" date="2020-11" db="EMBL/GenBank/DDBJ databases">
        <title>Nocardioides sp. nov., isolated from Soil of Cynanchum wilfordii Hemsley rhizosphere.</title>
        <authorList>
            <person name="Lee J.-S."/>
            <person name="Suh M.K."/>
            <person name="Kim J.-S."/>
        </authorList>
    </citation>
    <scope>NUCLEOTIDE SEQUENCE</scope>
    <source>
        <strain evidence="1">KCTC 19275</strain>
    </source>
</reference>
<organism evidence="1 2">
    <name type="scientific">Nocardioides islandensis</name>
    <dbReference type="NCBI Taxonomy" id="433663"/>
    <lineage>
        <taxon>Bacteria</taxon>
        <taxon>Bacillati</taxon>
        <taxon>Actinomycetota</taxon>
        <taxon>Actinomycetes</taxon>
        <taxon>Propionibacteriales</taxon>
        <taxon>Nocardioidaceae</taxon>
        <taxon>Nocardioides</taxon>
    </lineage>
</organism>
<keyword evidence="2" id="KW-1185">Reference proteome</keyword>
<sequence length="190" mass="20582">MELTSRSAIRGVAPQRVVDVVQECLGTADDEARTQVLVAPELGGWTTLTWPAYFAPRDLDVCRVLSRELRAVVSAVTTTTDEGWSHHLFGCGTELDRFHSYPAGLAWDDGDVHALAQEWRGDFELVARVAGVDACAVRRHFCQATPAARDHPGRDRDGYLGLWAALGIRVPDASYAAVPVAPVWSAVTAG</sequence>
<accession>A0A930VBZ7</accession>
<evidence type="ECO:0000313" key="1">
    <source>
        <dbReference type="EMBL" id="MBF4761781.1"/>
    </source>
</evidence>
<protein>
    <submittedName>
        <fullName evidence="1">Uncharacterized protein</fullName>
    </submittedName>
</protein>